<evidence type="ECO:0000259" key="1">
    <source>
        <dbReference type="Pfam" id="PF12762"/>
    </source>
</evidence>
<accession>A0A1M7QUU9</accession>
<dbReference type="AlphaFoldDB" id="A0A1M7QUU9"/>
<proteinExistence type="predicted"/>
<reference evidence="2 3" key="1">
    <citation type="submission" date="2016-11" db="EMBL/GenBank/DDBJ databases">
        <authorList>
            <person name="Jaros S."/>
            <person name="Januszkiewicz K."/>
            <person name="Wedrychowicz H."/>
        </authorList>
    </citation>
    <scope>NUCLEOTIDE SEQUENCE [LARGE SCALE GENOMIC DNA]</scope>
    <source>
        <strain evidence="2 3">CGMCC 1.6102</strain>
    </source>
</reference>
<keyword evidence="3" id="KW-1185">Reference proteome</keyword>
<dbReference type="InterPro" id="IPR024445">
    <property type="entry name" value="Tnp_ISXO2-like"/>
</dbReference>
<dbReference type="EMBL" id="FRCY01000028">
    <property type="protein sequence ID" value="SHN35675.1"/>
    <property type="molecule type" value="Genomic_DNA"/>
</dbReference>
<organism evidence="2 3">
    <name type="scientific">Cyclobacterium lianum</name>
    <dbReference type="NCBI Taxonomy" id="388280"/>
    <lineage>
        <taxon>Bacteria</taxon>
        <taxon>Pseudomonadati</taxon>
        <taxon>Bacteroidota</taxon>
        <taxon>Cytophagia</taxon>
        <taxon>Cytophagales</taxon>
        <taxon>Cyclobacteriaceae</taxon>
        <taxon>Cyclobacterium</taxon>
    </lineage>
</organism>
<dbReference type="Proteomes" id="UP000184513">
    <property type="component" value="Unassembled WGS sequence"/>
</dbReference>
<name>A0A1M7QUU9_9BACT</name>
<evidence type="ECO:0000313" key="3">
    <source>
        <dbReference type="Proteomes" id="UP000184513"/>
    </source>
</evidence>
<dbReference type="Pfam" id="PF12762">
    <property type="entry name" value="DDE_Tnp_IS1595"/>
    <property type="match status" value="1"/>
</dbReference>
<dbReference type="STRING" id="388280.SAMN04488057_12814"/>
<evidence type="ECO:0000313" key="2">
    <source>
        <dbReference type="EMBL" id="SHN35675.1"/>
    </source>
</evidence>
<feature type="domain" description="ISXO2-like transposase" evidence="1">
    <location>
        <begin position="10"/>
        <end position="89"/>
    </location>
</feature>
<protein>
    <submittedName>
        <fullName evidence="2">ISXO2-like transposase domain-containing protein</fullName>
    </submittedName>
</protein>
<sequence>MESSQNFPMMGKVEVDETYLGGQDNKALGRNEGNKKIMVVGIERGLGGVSRWYGRVIETASKINLGEFVTDHIDKDAQVKTDCWNGYKGI</sequence>
<gene>
    <name evidence="2" type="ORF">SAMN04488057_12814</name>
</gene>